<dbReference type="GO" id="GO:0015562">
    <property type="term" value="F:efflux transmembrane transporter activity"/>
    <property type="evidence" value="ECO:0007669"/>
    <property type="project" value="InterPro"/>
</dbReference>
<keyword evidence="3" id="KW-0472">Membrane</keyword>
<evidence type="ECO:0000256" key="2">
    <source>
        <dbReference type="SAM" id="MobiDB-lite"/>
    </source>
</evidence>
<dbReference type="Pfam" id="PF02321">
    <property type="entry name" value="OEP"/>
    <property type="match status" value="1"/>
</dbReference>
<gene>
    <name evidence="4" type="primary">tolC</name>
    <name evidence="4" type="ORF">V7x_34930</name>
</gene>
<sequence>MGRADRNDMRSGTPIIRFPRQGVAPSTRWRRGRSLRRGRRWLVIALGAIQVVGATPMAAQPPRPIRLPASDSGPATADSRVRPGQKSFDLASVRIQVTDDFALPPESSDGADAVDPPSLGSAQAEPTPVAPVAIDAPFVPLETPDTVLPPTPQVPGDVFSLATPITDNHGWLDPYRGRVLEIETDATDVTEASNGQSIPSSDEVHLWWQDALKQPLGMSPRAIPVDVSWLTRTALQSSPLVQSLLTQPKIDQTAVVIADAEFDAAVYLEGKFVDTDEPVGDTLTTGRAFGRYRDETFSADVGMNRQLRGGGTLEAVQRGGFQQNNSDFLVPNPQGTTRLELNYSQPLLKNHGRAVNEISIVLASIDVRLTRGEVRQALEKHLVSVTRAYWDLYQARCEWMQRSRLLRRTEKLHSIVVARQHVDTITRQRLRSEAALAERRTGLSRAEASIGDAQAKLRMLTGSEILQHDVHVELTPQEVPPAVLIPIATRDAAVMALDNRPDLDVAMQRIRSASAKIGVAKNQVLPRLDLLLTGYVAGLDSRRDTWGAFLNQFSDGAPTYAAGLRWELPVGNRAARARLTRNRWEYCRALEEFRQATESVLADVDIATRETKTSYQEMSARYQSILAARREVDYLQQRYERLVEPQQSAIVLIEDLLDAQQRLFNAEKDFVDAQVAYAMSWVELRRSMGVLLRAASNQTDDVDAVQQIDAPEMMSGDVVELTQ</sequence>
<dbReference type="PANTHER" id="PTHR30203">
    <property type="entry name" value="OUTER MEMBRANE CATION EFFLUX PROTEIN"/>
    <property type="match status" value="1"/>
</dbReference>
<accession>A0A5C6FKH3</accession>
<protein>
    <submittedName>
        <fullName evidence="4">Outer membrane protein TolC</fullName>
    </submittedName>
</protein>
<proteinExistence type="inferred from homology"/>
<dbReference type="InterPro" id="IPR010131">
    <property type="entry name" value="MdtP/NodT-like"/>
</dbReference>
<dbReference type="PANTHER" id="PTHR30203:SF33">
    <property type="entry name" value="BLR4455 PROTEIN"/>
    <property type="match status" value="1"/>
</dbReference>
<reference evidence="4 5" key="1">
    <citation type="submission" date="2019-02" db="EMBL/GenBank/DDBJ databases">
        <title>Deep-cultivation of Planctomycetes and their phenomic and genomic characterization uncovers novel biology.</title>
        <authorList>
            <person name="Wiegand S."/>
            <person name="Jogler M."/>
            <person name="Boedeker C."/>
            <person name="Pinto D."/>
            <person name="Vollmers J."/>
            <person name="Rivas-Marin E."/>
            <person name="Kohn T."/>
            <person name="Peeters S.H."/>
            <person name="Heuer A."/>
            <person name="Rast P."/>
            <person name="Oberbeckmann S."/>
            <person name="Bunk B."/>
            <person name="Jeske O."/>
            <person name="Meyerdierks A."/>
            <person name="Storesund J.E."/>
            <person name="Kallscheuer N."/>
            <person name="Luecker S."/>
            <person name="Lage O.M."/>
            <person name="Pohl T."/>
            <person name="Merkel B.J."/>
            <person name="Hornburger P."/>
            <person name="Mueller R.-W."/>
            <person name="Bruemmer F."/>
            <person name="Labrenz M."/>
            <person name="Spormann A.M."/>
            <person name="Op Den Camp H."/>
            <person name="Overmann J."/>
            <person name="Amann R."/>
            <person name="Jetten M.S.M."/>
            <person name="Mascher T."/>
            <person name="Medema M.H."/>
            <person name="Devos D.P."/>
            <person name="Kaster A.-K."/>
            <person name="Ovreas L."/>
            <person name="Rohde M."/>
            <person name="Galperin M.Y."/>
            <person name="Jogler C."/>
        </authorList>
    </citation>
    <scope>NUCLEOTIDE SEQUENCE [LARGE SCALE GENOMIC DNA]</scope>
    <source>
        <strain evidence="4 5">V7</strain>
    </source>
</reference>
<comment type="similarity">
    <text evidence="1">Belongs to the outer membrane factor (OMF) (TC 1.B.17) family.</text>
</comment>
<organism evidence="4 5">
    <name type="scientific">Crateriforma conspicua</name>
    <dbReference type="NCBI Taxonomy" id="2527996"/>
    <lineage>
        <taxon>Bacteria</taxon>
        <taxon>Pseudomonadati</taxon>
        <taxon>Planctomycetota</taxon>
        <taxon>Planctomycetia</taxon>
        <taxon>Planctomycetales</taxon>
        <taxon>Planctomycetaceae</taxon>
        <taxon>Crateriforma</taxon>
    </lineage>
</organism>
<evidence type="ECO:0000313" key="5">
    <source>
        <dbReference type="Proteomes" id="UP000316476"/>
    </source>
</evidence>
<dbReference type="Gene3D" id="1.20.1600.10">
    <property type="entry name" value="Outer membrane efflux proteins (OEP)"/>
    <property type="match status" value="1"/>
</dbReference>
<evidence type="ECO:0000256" key="3">
    <source>
        <dbReference type="SAM" id="Phobius"/>
    </source>
</evidence>
<dbReference type="Proteomes" id="UP000316476">
    <property type="component" value="Unassembled WGS sequence"/>
</dbReference>
<dbReference type="EMBL" id="SJPZ01000002">
    <property type="protein sequence ID" value="TWU61804.1"/>
    <property type="molecule type" value="Genomic_DNA"/>
</dbReference>
<evidence type="ECO:0000256" key="1">
    <source>
        <dbReference type="ARBA" id="ARBA00007613"/>
    </source>
</evidence>
<keyword evidence="3" id="KW-0812">Transmembrane</keyword>
<dbReference type="SUPFAM" id="SSF56954">
    <property type="entry name" value="Outer membrane efflux proteins (OEP)"/>
    <property type="match status" value="1"/>
</dbReference>
<name>A0A5C6FKH3_9PLAN</name>
<feature type="region of interest" description="Disordered" evidence="2">
    <location>
        <begin position="102"/>
        <end position="126"/>
    </location>
</feature>
<keyword evidence="3" id="KW-1133">Transmembrane helix</keyword>
<feature type="region of interest" description="Disordered" evidence="2">
    <location>
        <begin position="57"/>
        <end position="88"/>
    </location>
</feature>
<dbReference type="AlphaFoldDB" id="A0A5C6FKH3"/>
<dbReference type="InterPro" id="IPR003423">
    <property type="entry name" value="OMP_efflux"/>
</dbReference>
<feature type="transmembrane region" description="Helical" evidence="3">
    <location>
        <begin position="41"/>
        <end position="59"/>
    </location>
</feature>
<comment type="caution">
    <text evidence="4">The sequence shown here is derived from an EMBL/GenBank/DDBJ whole genome shotgun (WGS) entry which is preliminary data.</text>
</comment>
<evidence type="ECO:0000313" key="4">
    <source>
        <dbReference type="EMBL" id="TWU61804.1"/>
    </source>
</evidence>